<organism evidence="2 3">
    <name type="scientific">Odynerus spinipes</name>
    <dbReference type="NCBI Taxonomy" id="1348599"/>
    <lineage>
        <taxon>Eukaryota</taxon>
        <taxon>Metazoa</taxon>
        <taxon>Ecdysozoa</taxon>
        <taxon>Arthropoda</taxon>
        <taxon>Hexapoda</taxon>
        <taxon>Insecta</taxon>
        <taxon>Pterygota</taxon>
        <taxon>Neoptera</taxon>
        <taxon>Endopterygota</taxon>
        <taxon>Hymenoptera</taxon>
        <taxon>Apocrita</taxon>
        <taxon>Aculeata</taxon>
        <taxon>Vespoidea</taxon>
        <taxon>Vespidae</taxon>
        <taxon>Eumeninae</taxon>
        <taxon>Odynerus</taxon>
    </lineage>
</organism>
<dbReference type="Proteomes" id="UP001258017">
    <property type="component" value="Unassembled WGS sequence"/>
</dbReference>
<sequence>MPHTIFLNKLEETVACYRRSVRVPVNDKLKKMCKEVMNDLKLPQEVQSLIKPFHVFGFDIFHAGTLKNKSGGIVGIPINFTYDDITAVPTSEITINHKLLNRFKKEANDLLNTLILSEDAKKYAIAHEILKLQNSDVHTSAYGLSSIIIIVTLLYNRIVHRLNLYEKRPLYRRTFLLSSIILVLVSWFAFKDTNSRNLDNSIDDTISKLGLNYINGGKDFYDNLIKRNIALRSLMGKDGEKLFSSNGNIEYFLRQKSMPLSHRRNFFKSKLQNVH</sequence>
<evidence type="ECO:0000313" key="2">
    <source>
        <dbReference type="EMBL" id="KAK2582047.1"/>
    </source>
</evidence>
<comment type="caution">
    <text evidence="2">The sequence shown here is derived from an EMBL/GenBank/DDBJ whole genome shotgun (WGS) entry which is preliminary data.</text>
</comment>
<evidence type="ECO:0000313" key="3">
    <source>
        <dbReference type="Proteomes" id="UP001258017"/>
    </source>
</evidence>
<protein>
    <recommendedName>
        <fullName evidence="4">Transmembrane protein 177</fullName>
    </recommendedName>
</protein>
<evidence type="ECO:0000256" key="1">
    <source>
        <dbReference type="SAM" id="Phobius"/>
    </source>
</evidence>
<feature type="transmembrane region" description="Helical" evidence="1">
    <location>
        <begin position="170"/>
        <end position="190"/>
    </location>
</feature>
<proteinExistence type="predicted"/>
<dbReference type="PANTHER" id="PTHR21824:SF4">
    <property type="entry name" value="TRANSMEMBRANE PROTEIN 177"/>
    <property type="match status" value="1"/>
</dbReference>
<dbReference type="GO" id="GO:0016020">
    <property type="term" value="C:membrane"/>
    <property type="evidence" value="ECO:0007669"/>
    <property type="project" value="TreeGrafter"/>
</dbReference>
<accession>A0AAD9VQ70</accession>
<gene>
    <name evidence="2" type="ORF">KPH14_002752</name>
</gene>
<dbReference type="PANTHER" id="PTHR21824">
    <property type="entry name" value="TRANSMEMBRANE PROTEIN 177"/>
    <property type="match status" value="1"/>
</dbReference>
<keyword evidence="1" id="KW-1133">Transmembrane helix</keyword>
<keyword evidence="1" id="KW-0472">Membrane</keyword>
<keyword evidence="1" id="KW-0812">Transmembrane</keyword>
<dbReference type="AlphaFoldDB" id="A0AAD9VQ70"/>
<reference evidence="2" key="1">
    <citation type="submission" date="2021-08" db="EMBL/GenBank/DDBJ databases">
        <authorList>
            <person name="Misof B."/>
            <person name="Oliver O."/>
            <person name="Podsiadlowski L."/>
            <person name="Donath A."/>
            <person name="Peters R."/>
            <person name="Mayer C."/>
            <person name="Rust J."/>
            <person name="Gunkel S."/>
            <person name="Lesny P."/>
            <person name="Martin S."/>
            <person name="Oeyen J.P."/>
            <person name="Petersen M."/>
            <person name="Panagiotis P."/>
            <person name="Wilbrandt J."/>
            <person name="Tanja T."/>
        </authorList>
    </citation>
    <scope>NUCLEOTIDE SEQUENCE</scope>
    <source>
        <strain evidence="2">GBR_01_08_01A</strain>
        <tissue evidence="2">Thorax + abdomen</tissue>
    </source>
</reference>
<dbReference type="InterPro" id="IPR026620">
    <property type="entry name" value="TMEM177"/>
</dbReference>
<dbReference type="EMBL" id="JAIFRP010000034">
    <property type="protein sequence ID" value="KAK2582047.1"/>
    <property type="molecule type" value="Genomic_DNA"/>
</dbReference>
<keyword evidence="3" id="KW-1185">Reference proteome</keyword>
<evidence type="ECO:0008006" key="4">
    <source>
        <dbReference type="Google" id="ProtNLM"/>
    </source>
</evidence>
<feature type="transmembrane region" description="Helical" evidence="1">
    <location>
        <begin position="140"/>
        <end position="158"/>
    </location>
</feature>
<name>A0AAD9VQ70_9HYME</name>
<reference evidence="2" key="2">
    <citation type="journal article" date="2023" name="Commun. Biol.">
        <title>Intrasexual cuticular hydrocarbon dimorphism in a wasp sheds light on hydrocarbon biosynthesis genes in Hymenoptera.</title>
        <authorList>
            <person name="Moris V.C."/>
            <person name="Podsiadlowski L."/>
            <person name="Martin S."/>
            <person name="Oeyen J.P."/>
            <person name="Donath A."/>
            <person name="Petersen M."/>
            <person name="Wilbrandt J."/>
            <person name="Misof B."/>
            <person name="Liedtke D."/>
            <person name="Thamm M."/>
            <person name="Scheiner R."/>
            <person name="Schmitt T."/>
            <person name="Niehuis O."/>
        </authorList>
    </citation>
    <scope>NUCLEOTIDE SEQUENCE</scope>
    <source>
        <strain evidence="2">GBR_01_08_01A</strain>
    </source>
</reference>